<protein>
    <submittedName>
        <fullName evidence="1">Uncharacterized protein</fullName>
    </submittedName>
</protein>
<sequence>MARPGNGPCGLLRSHAPPSSFIRTVTVGSGIGPDLLTLRFPRNAVAGGARGLVRASP</sequence>
<keyword evidence="2" id="KW-1185">Reference proteome</keyword>
<organism evidence="1 2">
    <name type="scientific">Lysobacter niastensis</name>
    <dbReference type="NCBI Taxonomy" id="380629"/>
    <lineage>
        <taxon>Bacteria</taxon>
        <taxon>Pseudomonadati</taxon>
        <taxon>Pseudomonadota</taxon>
        <taxon>Gammaproteobacteria</taxon>
        <taxon>Lysobacterales</taxon>
        <taxon>Lysobacteraceae</taxon>
        <taxon>Lysobacter</taxon>
    </lineage>
</organism>
<dbReference type="Proteomes" id="UP001251524">
    <property type="component" value="Unassembled WGS sequence"/>
</dbReference>
<accession>A0ABU1WC74</accession>
<comment type="caution">
    <text evidence="1">The sequence shown here is derived from an EMBL/GenBank/DDBJ whole genome shotgun (WGS) entry which is preliminary data.</text>
</comment>
<gene>
    <name evidence="1" type="ORF">J2X06_002363</name>
</gene>
<proteinExistence type="predicted"/>
<dbReference type="EMBL" id="JAVDVY010000002">
    <property type="protein sequence ID" value="MDR7135154.1"/>
    <property type="molecule type" value="Genomic_DNA"/>
</dbReference>
<evidence type="ECO:0000313" key="1">
    <source>
        <dbReference type="EMBL" id="MDR7135154.1"/>
    </source>
</evidence>
<reference evidence="1 2" key="1">
    <citation type="submission" date="2023-07" db="EMBL/GenBank/DDBJ databases">
        <title>Sorghum-associated microbial communities from plants grown in Nebraska, USA.</title>
        <authorList>
            <person name="Schachtman D."/>
        </authorList>
    </citation>
    <scope>NUCLEOTIDE SEQUENCE [LARGE SCALE GENOMIC DNA]</scope>
    <source>
        <strain evidence="1 2">BE198</strain>
    </source>
</reference>
<evidence type="ECO:0000313" key="2">
    <source>
        <dbReference type="Proteomes" id="UP001251524"/>
    </source>
</evidence>
<name>A0ABU1WC74_9GAMM</name>